<accession>F6D2V4</accession>
<evidence type="ECO:0000313" key="2">
    <source>
        <dbReference type="EMBL" id="AEG18683.1"/>
    </source>
</evidence>
<organism evidence="2 3">
    <name type="scientific">Methanobacterium paludis (strain DSM 25820 / JCM 18151 / SWAN1)</name>
    <dbReference type="NCBI Taxonomy" id="868131"/>
    <lineage>
        <taxon>Archaea</taxon>
        <taxon>Methanobacteriati</taxon>
        <taxon>Methanobacteriota</taxon>
        <taxon>Methanomada group</taxon>
        <taxon>Methanobacteria</taxon>
        <taxon>Methanobacteriales</taxon>
        <taxon>Methanobacteriaceae</taxon>
        <taxon>Methanobacterium</taxon>
    </lineage>
</organism>
<dbReference type="Proteomes" id="UP000009231">
    <property type="component" value="Chromosome"/>
</dbReference>
<dbReference type="Gene3D" id="2.30.30.290">
    <property type="entry name" value="YopX-like domains"/>
    <property type="match status" value="1"/>
</dbReference>
<name>F6D2V4_METPW</name>
<dbReference type="Pfam" id="PF09643">
    <property type="entry name" value="YopX"/>
    <property type="match status" value="1"/>
</dbReference>
<keyword evidence="3" id="KW-1185">Reference proteome</keyword>
<dbReference type="KEGG" id="mew:MSWAN_1672"/>
<dbReference type="InterPro" id="IPR023385">
    <property type="entry name" value="YopX-like_C"/>
</dbReference>
<evidence type="ECO:0000313" key="3">
    <source>
        <dbReference type="Proteomes" id="UP000009231"/>
    </source>
</evidence>
<dbReference type="InterPro" id="IPR019096">
    <property type="entry name" value="YopX_protein"/>
</dbReference>
<reference evidence="2 3" key="1">
    <citation type="journal article" date="2014" name="Int. J. Syst. Evol. Microbiol.">
        <title>Methanobacterium paludis sp. nov. and a novel strain of Methanobacterium lacus isolated from northern peatlands.</title>
        <authorList>
            <person name="Cadillo-Quiroz H."/>
            <person name="Brauer S.L."/>
            <person name="Goodson N."/>
            <person name="Yavitt J.B."/>
            <person name="Zinder S.H."/>
        </authorList>
    </citation>
    <scope>NUCLEOTIDE SEQUENCE [LARGE SCALE GENOMIC DNA]</scope>
    <source>
        <strain evidence="3">DSM 25820 / JCM 18151 / SWAN1</strain>
    </source>
</reference>
<dbReference type="STRING" id="868131.MSWAN_1672"/>
<evidence type="ECO:0000259" key="1">
    <source>
        <dbReference type="Pfam" id="PF09643"/>
    </source>
</evidence>
<dbReference type="RefSeq" id="WP_013826182.1">
    <property type="nucleotide sequence ID" value="NC_015574.1"/>
</dbReference>
<gene>
    <name evidence="2" type="ordered locus">MSWAN_1672</name>
</gene>
<dbReference type="GeneID" id="10669181"/>
<dbReference type="AlphaFoldDB" id="F6D2V4"/>
<dbReference type="SUPFAM" id="SSF159006">
    <property type="entry name" value="YopX-like"/>
    <property type="match status" value="1"/>
</dbReference>
<dbReference type="EMBL" id="CP002772">
    <property type="protein sequence ID" value="AEG18683.1"/>
    <property type="molecule type" value="Genomic_DNA"/>
</dbReference>
<proteinExistence type="predicted"/>
<sequence length="156" mass="18720">MNAMEMNLIQYRAWDKKRKEMLIVTRIQWDIFGSEIVMIETSNWVKDELRYYDSFDEEEDQTEPEYNLNDLELMQFTGRIDKNKDLIFEDDIILFGENAVHGGTHGKVIWIKSRGFVYEFIDGQYKGKCTDMDDDWRTYERVGTVYENPELLETEK</sequence>
<protein>
    <submittedName>
        <fullName evidence="2">YopX protein</fullName>
    </submittedName>
</protein>
<dbReference type="HOGENOM" id="CLU_1682721_0_0_2"/>
<dbReference type="eggNOG" id="arCOG12087">
    <property type="taxonomic scope" value="Archaea"/>
</dbReference>
<feature type="domain" description="YopX protein" evidence="1">
    <location>
        <begin position="10"/>
        <end position="153"/>
    </location>
</feature>